<reference evidence="3" key="1">
    <citation type="journal article" date="2019" name="Curr. Biol.">
        <title>Genome Sequence of Striga asiatica Provides Insight into the Evolution of Plant Parasitism.</title>
        <authorList>
            <person name="Yoshida S."/>
            <person name="Kim S."/>
            <person name="Wafula E.K."/>
            <person name="Tanskanen J."/>
            <person name="Kim Y.M."/>
            <person name="Honaas L."/>
            <person name="Yang Z."/>
            <person name="Spallek T."/>
            <person name="Conn C.E."/>
            <person name="Ichihashi Y."/>
            <person name="Cheong K."/>
            <person name="Cui S."/>
            <person name="Der J.P."/>
            <person name="Gundlach H."/>
            <person name="Jiao Y."/>
            <person name="Hori C."/>
            <person name="Ishida J.K."/>
            <person name="Kasahara H."/>
            <person name="Kiba T."/>
            <person name="Kim M.S."/>
            <person name="Koo N."/>
            <person name="Laohavisit A."/>
            <person name="Lee Y.H."/>
            <person name="Lumba S."/>
            <person name="McCourt P."/>
            <person name="Mortimer J.C."/>
            <person name="Mutuku J.M."/>
            <person name="Nomura T."/>
            <person name="Sasaki-Sekimoto Y."/>
            <person name="Seto Y."/>
            <person name="Wang Y."/>
            <person name="Wakatake T."/>
            <person name="Sakakibara H."/>
            <person name="Demura T."/>
            <person name="Yamaguchi S."/>
            <person name="Yoneyama K."/>
            <person name="Manabe R.I."/>
            <person name="Nelson D.C."/>
            <person name="Schulman A.H."/>
            <person name="Timko M.P."/>
            <person name="dePamphilis C.W."/>
            <person name="Choi D."/>
            <person name="Shirasu K."/>
        </authorList>
    </citation>
    <scope>NUCLEOTIDE SEQUENCE [LARGE SCALE GENOMIC DNA]</scope>
    <source>
        <strain evidence="3">cv. UVA1</strain>
    </source>
</reference>
<evidence type="ECO:0000256" key="1">
    <source>
        <dbReference type="SAM" id="MobiDB-lite"/>
    </source>
</evidence>
<comment type="caution">
    <text evidence="2">The sequence shown here is derived from an EMBL/GenBank/DDBJ whole genome shotgun (WGS) entry which is preliminary data.</text>
</comment>
<dbReference type="Proteomes" id="UP000325081">
    <property type="component" value="Unassembled WGS sequence"/>
</dbReference>
<accession>A0A5A7RFP9</accession>
<evidence type="ECO:0000313" key="3">
    <source>
        <dbReference type="Proteomes" id="UP000325081"/>
    </source>
</evidence>
<name>A0A5A7RFP9_STRAF</name>
<organism evidence="2 3">
    <name type="scientific">Striga asiatica</name>
    <name type="common">Asiatic witchweed</name>
    <name type="synonym">Buchnera asiatica</name>
    <dbReference type="NCBI Taxonomy" id="4170"/>
    <lineage>
        <taxon>Eukaryota</taxon>
        <taxon>Viridiplantae</taxon>
        <taxon>Streptophyta</taxon>
        <taxon>Embryophyta</taxon>
        <taxon>Tracheophyta</taxon>
        <taxon>Spermatophyta</taxon>
        <taxon>Magnoliopsida</taxon>
        <taxon>eudicotyledons</taxon>
        <taxon>Gunneridae</taxon>
        <taxon>Pentapetalae</taxon>
        <taxon>asterids</taxon>
        <taxon>lamiids</taxon>
        <taxon>Lamiales</taxon>
        <taxon>Orobanchaceae</taxon>
        <taxon>Buchnereae</taxon>
        <taxon>Striga</taxon>
    </lineage>
</organism>
<evidence type="ECO:0000313" key="2">
    <source>
        <dbReference type="EMBL" id="GER56004.1"/>
    </source>
</evidence>
<feature type="compositionally biased region" description="Basic and acidic residues" evidence="1">
    <location>
        <begin position="89"/>
        <end position="105"/>
    </location>
</feature>
<gene>
    <name evidence="2" type="ORF">STAS_33706</name>
</gene>
<sequence length="132" mass="15005">MDFWRWPKYRRCPIISLAKLPPCVITKTSDFRQTKKSRAARLVTCFLKPSSSNLSASSSFVTCKRFPFPEASQLPRPAQEGTDLPYASEELRPKDENHPAKEQKATAHPSRSTKGFRAIIFFSLIRGKTLSM</sequence>
<feature type="region of interest" description="Disordered" evidence="1">
    <location>
        <begin position="70"/>
        <end position="112"/>
    </location>
</feature>
<keyword evidence="3" id="KW-1185">Reference proteome</keyword>
<protein>
    <submittedName>
        <fullName evidence="2">Complement component C6</fullName>
    </submittedName>
</protein>
<dbReference type="EMBL" id="BKCP01012403">
    <property type="protein sequence ID" value="GER56004.1"/>
    <property type="molecule type" value="Genomic_DNA"/>
</dbReference>
<proteinExistence type="predicted"/>
<dbReference type="AlphaFoldDB" id="A0A5A7RFP9"/>